<feature type="region of interest" description="Disordered" evidence="1">
    <location>
        <begin position="147"/>
        <end position="166"/>
    </location>
</feature>
<protein>
    <submittedName>
        <fullName evidence="2">Uncharacterized protein</fullName>
    </submittedName>
</protein>
<proteinExistence type="predicted"/>
<reference evidence="2 3" key="1">
    <citation type="submission" date="2016-12" db="EMBL/GenBank/DDBJ databases">
        <title>The genomes of Aspergillus section Nigri reveals drivers in fungal speciation.</title>
        <authorList>
            <consortium name="DOE Joint Genome Institute"/>
            <person name="Vesth T.C."/>
            <person name="Nybo J."/>
            <person name="Theobald S."/>
            <person name="Brandl J."/>
            <person name="Frisvad J.C."/>
            <person name="Nielsen K.F."/>
            <person name="Lyhne E.K."/>
            <person name="Kogle M.E."/>
            <person name="Kuo A."/>
            <person name="Riley R."/>
            <person name="Clum A."/>
            <person name="Nolan M."/>
            <person name="Lipzen A."/>
            <person name="Salamov A."/>
            <person name="Henrissat B."/>
            <person name="Wiebenga A."/>
            <person name="De Vries R.P."/>
            <person name="Grigoriev I.V."/>
            <person name="Mortensen U.H."/>
            <person name="Andersen M.R."/>
            <person name="Baker S.E."/>
        </authorList>
    </citation>
    <scope>NUCLEOTIDE SEQUENCE [LARGE SCALE GENOMIC DNA]</scope>
    <source>
        <strain evidence="2 3">CBS 115572</strain>
    </source>
</reference>
<dbReference type="Proteomes" id="UP000246702">
    <property type="component" value="Unassembled WGS sequence"/>
</dbReference>
<comment type="caution">
    <text evidence="2">The sequence shown here is derived from an EMBL/GenBank/DDBJ whole genome shotgun (WGS) entry which is preliminary data.</text>
</comment>
<dbReference type="RefSeq" id="XP_025462686.1">
    <property type="nucleotide sequence ID" value="XM_025616011.1"/>
</dbReference>
<dbReference type="GeneID" id="37118154"/>
<feature type="region of interest" description="Disordered" evidence="1">
    <location>
        <begin position="59"/>
        <end position="89"/>
    </location>
</feature>
<feature type="region of interest" description="Disordered" evidence="1">
    <location>
        <begin position="389"/>
        <end position="412"/>
    </location>
</feature>
<accession>A0A317V8K7</accession>
<keyword evidence="3" id="KW-1185">Reference proteome</keyword>
<dbReference type="AlphaFoldDB" id="A0A317V8K7"/>
<evidence type="ECO:0000256" key="1">
    <source>
        <dbReference type="SAM" id="MobiDB-lite"/>
    </source>
</evidence>
<feature type="compositionally biased region" description="Polar residues" evidence="1">
    <location>
        <begin position="290"/>
        <end position="310"/>
    </location>
</feature>
<dbReference type="STRING" id="1450535.A0A317V8K7"/>
<dbReference type="EMBL" id="MSFK01000039">
    <property type="protein sequence ID" value="PWY70395.1"/>
    <property type="molecule type" value="Genomic_DNA"/>
</dbReference>
<name>A0A317V8K7_9EURO</name>
<evidence type="ECO:0000313" key="3">
    <source>
        <dbReference type="Proteomes" id="UP000246702"/>
    </source>
</evidence>
<feature type="compositionally biased region" description="Polar residues" evidence="1">
    <location>
        <begin position="71"/>
        <end position="84"/>
    </location>
</feature>
<evidence type="ECO:0000313" key="2">
    <source>
        <dbReference type="EMBL" id="PWY70395.1"/>
    </source>
</evidence>
<feature type="region of interest" description="Disordered" evidence="1">
    <location>
        <begin position="274"/>
        <end position="317"/>
    </location>
</feature>
<gene>
    <name evidence="2" type="ORF">BO94DRAFT_590305</name>
</gene>
<organism evidence="2 3">
    <name type="scientific">Aspergillus sclerotioniger CBS 115572</name>
    <dbReference type="NCBI Taxonomy" id="1450535"/>
    <lineage>
        <taxon>Eukaryota</taxon>
        <taxon>Fungi</taxon>
        <taxon>Dikarya</taxon>
        <taxon>Ascomycota</taxon>
        <taxon>Pezizomycotina</taxon>
        <taxon>Eurotiomycetes</taxon>
        <taxon>Eurotiomycetidae</taxon>
        <taxon>Eurotiales</taxon>
        <taxon>Aspergillaceae</taxon>
        <taxon>Aspergillus</taxon>
        <taxon>Aspergillus subgen. Circumdati</taxon>
    </lineage>
</organism>
<sequence>MAQAIVHRYLSCDSYNRIEVWIAQTNAELASSRPVPTFKHPSPQPSRFPRFSRTHLAHVQSKHRPPDFITRGTNQEDLESNSVTVKEERLDRESPTVCGFLLNMNPDITTEKSQEQLLGRESRPRPSKLGWFEQSVASLATDLASTSYTSNKDHHGYERRPRHRTKNDRYEYKNKKVGGRNYRVSKRVKRPTNDTFHASNVPCDRLTLNHRGIQGIFQKGKASAPVKSRTSGPMPDLFGFDTPMAAWNLHPAPRLGFSESEFLLGKSVSDRISSSRTTCELDEESDSAEYPTTSAPKHSNAVANTPSTTRGYYPPRSWENVNLTSELKGKDGVLALDFSSDRALELHPKKLLGYYLNPPETVGTPSKPNISIDNNQQCYSRLEEGEEFQKRKFPSLSSGSKRSTAKLPRSAKKVDAIEKERWMPEQLATSLLRDDISLEQSGLPNADLDWQPVSAFDNCSSFVAATKDFDDGMILDGGVHGDKQTSKVRIGSDSWISSSMVEISLFGEPLDYLGHEATKATGELDYEIVDSTMAPEVMDCSDMEALMDMEECVTNITHDTDKDYMDTASNMIAASSVTCDTSTSGIEERSEPWLESRVRRSPGPIRIGNEDLNMDIFDGFGRFWQRQRYY</sequence>
<dbReference type="OrthoDB" id="2537141at2759"/>